<dbReference type="InterPro" id="IPR027417">
    <property type="entry name" value="P-loop_NTPase"/>
</dbReference>
<evidence type="ECO:0000259" key="3">
    <source>
        <dbReference type="Pfam" id="PF06745"/>
    </source>
</evidence>
<dbReference type="SUPFAM" id="SSF52540">
    <property type="entry name" value="P-loop containing nucleoside triphosphate hydrolases"/>
    <property type="match status" value="2"/>
</dbReference>
<dbReference type="PANTHER" id="PTHR43637:SF2">
    <property type="entry name" value="PROTEIN GVPD 1"/>
    <property type="match status" value="1"/>
</dbReference>
<dbReference type="Gene3D" id="3.40.50.300">
    <property type="entry name" value="P-loop containing nucleotide triphosphate hydrolases"/>
    <property type="match status" value="2"/>
</dbReference>
<dbReference type="RefSeq" id="WP_014126448.1">
    <property type="nucleotide sequence ID" value="NC_016070.1"/>
</dbReference>
<organism evidence="4 5">
    <name type="scientific">Thermoproteus tenax (strain ATCC 35583 / DSM 2078 / JCM 9277 / NBRC 100435 / Kra 1)</name>
    <dbReference type="NCBI Taxonomy" id="768679"/>
    <lineage>
        <taxon>Archaea</taxon>
        <taxon>Thermoproteota</taxon>
        <taxon>Thermoprotei</taxon>
        <taxon>Thermoproteales</taxon>
        <taxon>Thermoproteaceae</taxon>
        <taxon>Thermoproteus</taxon>
    </lineage>
</organism>
<sequence>MELKGITLIYGQPGTGKTTFAAMVASRRLMNGESVFWVSFYEDRETLVNNMLKVGYDLGRANVWDAVLTDAESVFNYIVAQTSENAPSMLVIDSISQLQGLDRTHLTNVVYRALRPTGTDIVLIAEEEAAVPLNYIADNIIHLIRRTSEKGTSLRYADFEKIRGRPAGYIKVFDILEGEGIVFFDDISPSWRREGTQINTNISCIDKMLGGLAGGMANVFLAPPSSYFLRFLAVLASNLSKQGYRVFLAARTVDPARFSSYVEKLGGRIAVRAFETRPQAYWQNLYSLYKAIELARPDVVIMDWLDADFVVLGRDLALDMFQRIRKLLRETSVPGIFMASEDRGVSIFADNVVALSEEGGEIVANSLKALTFESTIATCKFRLQ</sequence>
<dbReference type="PaxDb" id="768679-TTX_0526"/>
<keyword evidence="1" id="KW-0547">Nucleotide-binding</keyword>
<dbReference type="InterPro" id="IPR014774">
    <property type="entry name" value="KaiC-like_dom"/>
</dbReference>
<dbReference type="GeneID" id="11263526"/>
<dbReference type="Pfam" id="PF06745">
    <property type="entry name" value="ATPase"/>
    <property type="match status" value="1"/>
</dbReference>
<name>G4RNP7_THETK</name>
<evidence type="ECO:0000256" key="1">
    <source>
        <dbReference type="ARBA" id="ARBA00022741"/>
    </source>
</evidence>
<dbReference type="GO" id="GO:0005524">
    <property type="term" value="F:ATP binding"/>
    <property type="evidence" value="ECO:0007669"/>
    <property type="project" value="UniProtKB-KW"/>
</dbReference>
<dbReference type="PATRIC" id="fig|768679.9.peg.541"/>
<dbReference type="STRING" id="768679.TTX_0526"/>
<keyword evidence="5" id="KW-1185">Reference proteome</keyword>
<dbReference type="HOGENOM" id="CLU_720847_0_0_2"/>
<accession>G4RNP7</accession>
<proteinExistence type="predicted"/>
<dbReference type="AlphaFoldDB" id="G4RNP7"/>
<gene>
    <name evidence="4" type="ordered locus">TTX_0526</name>
</gene>
<keyword evidence="2" id="KW-0067">ATP-binding</keyword>
<dbReference type="OrthoDB" id="17644at2157"/>
<dbReference type="EMBL" id="FN869859">
    <property type="protein sequence ID" value="CCC81191.1"/>
    <property type="molecule type" value="Genomic_DNA"/>
</dbReference>
<dbReference type="KEGG" id="ttn:TTX_0526"/>
<evidence type="ECO:0000256" key="2">
    <source>
        <dbReference type="ARBA" id="ARBA00022840"/>
    </source>
</evidence>
<reference evidence="4 5" key="1">
    <citation type="journal article" date="2011" name="PLoS ONE">
        <title>The complete genome sequence of Thermoproteus tenax: a physiologically versatile member of the Crenarchaeota.</title>
        <authorList>
            <person name="Siebers B."/>
            <person name="Zaparty M."/>
            <person name="Raddatz G."/>
            <person name="Tjaden B."/>
            <person name="Albers S.V."/>
            <person name="Bell S.D."/>
            <person name="Blombach F."/>
            <person name="Kletzin A."/>
            <person name="Kyrpides N."/>
            <person name="Lanz C."/>
            <person name="Plagens A."/>
            <person name="Rampp M."/>
            <person name="Rosinus A."/>
            <person name="von Jan M."/>
            <person name="Makarova K.S."/>
            <person name="Klenk H.P."/>
            <person name="Schuster S.C."/>
            <person name="Hensel R."/>
        </authorList>
    </citation>
    <scope>NUCLEOTIDE SEQUENCE [LARGE SCALE GENOMIC DNA]</scope>
    <source>
        <strain evidence="5">ATCC 35583 / DSM 2078 / JCM 9277 / NBRC 100435 / Kra 1</strain>
    </source>
</reference>
<protein>
    <submittedName>
        <fullName evidence="4">RecA-superfamily ATPase</fullName>
    </submittedName>
</protein>
<feature type="domain" description="KaiC-like" evidence="3">
    <location>
        <begin position="6"/>
        <end position="185"/>
    </location>
</feature>
<evidence type="ECO:0000313" key="4">
    <source>
        <dbReference type="EMBL" id="CCC81191.1"/>
    </source>
</evidence>
<evidence type="ECO:0000313" key="5">
    <source>
        <dbReference type="Proteomes" id="UP000002654"/>
    </source>
</evidence>
<dbReference type="Proteomes" id="UP000002654">
    <property type="component" value="Chromosome"/>
</dbReference>
<dbReference type="eggNOG" id="arCOG01174">
    <property type="taxonomic scope" value="Archaea"/>
</dbReference>
<dbReference type="PANTHER" id="PTHR43637">
    <property type="entry name" value="UPF0273 PROTEIN TM_0370"/>
    <property type="match status" value="1"/>
</dbReference>